<dbReference type="EMBL" id="JARK01001461">
    <property type="protein sequence ID" value="EYB99047.1"/>
    <property type="molecule type" value="Genomic_DNA"/>
</dbReference>
<gene>
    <name evidence="1" type="primary">Acey_s0125.g1257</name>
    <name evidence="1" type="ORF">Y032_0125g1257</name>
</gene>
<dbReference type="Proteomes" id="UP000024635">
    <property type="component" value="Unassembled WGS sequence"/>
</dbReference>
<evidence type="ECO:0000313" key="2">
    <source>
        <dbReference type="Proteomes" id="UP000024635"/>
    </source>
</evidence>
<reference evidence="2" key="1">
    <citation type="journal article" date="2015" name="Nat. Genet.">
        <title>The genome and transcriptome of the zoonotic hookworm Ancylostoma ceylanicum identify infection-specific gene families.</title>
        <authorList>
            <person name="Schwarz E.M."/>
            <person name="Hu Y."/>
            <person name="Antoshechkin I."/>
            <person name="Miller M.M."/>
            <person name="Sternberg P.W."/>
            <person name="Aroian R.V."/>
        </authorList>
    </citation>
    <scope>NUCLEOTIDE SEQUENCE</scope>
    <source>
        <strain evidence="2">HY135</strain>
    </source>
</reference>
<proteinExistence type="predicted"/>
<sequence length="84" mass="9770">MVDILAGNEEGILLQCLRNVTLEREARRHQCLRPQKEEISVQCVQMLRPLGIWTCWFEEKTGDPGMRPKSDNGGVSITEWIRRF</sequence>
<dbReference type="AlphaFoldDB" id="A0A016T8R7"/>
<organism evidence="1 2">
    <name type="scientific">Ancylostoma ceylanicum</name>
    <dbReference type="NCBI Taxonomy" id="53326"/>
    <lineage>
        <taxon>Eukaryota</taxon>
        <taxon>Metazoa</taxon>
        <taxon>Ecdysozoa</taxon>
        <taxon>Nematoda</taxon>
        <taxon>Chromadorea</taxon>
        <taxon>Rhabditida</taxon>
        <taxon>Rhabditina</taxon>
        <taxon>Rhabditomorpha</taxon>
        <taxon>Strongyloidea</taxon>
        <taxon>Ancylostomatidae</taxon>
        <taxon>Ancylostomatinae</taxon>
        <taxon>Ancylostoma</taxon>
    </lineage>
</organism>
<comment type="caution">
    <text evidence="1">The sequence shown here is derived from an EMBL/GenBank/DDBJ whole genome shotgun (WGS) entry which is preliminary data.</text>
</comment>
<accession>A0A016T8R7</accession>
<evidence type="ECO:0000313" key="1">
    <source>
        <dbReference type="EMBL" id="EYB99047.1"/>
    </source>
</evidence>
<keyword evidence="2" id="KW-1185">Reference proteome</keyword>
<protein>
    <submittedName>
        <fullName evidence="1">Uncharacterized protein</fullName>
    </submittedName>
</protein>
<name>A0A016T8R7_9BILA</name>